<dbReference type="PRINTS" id="PR00032">
    <property type="entry name" value="HTHARAC"/>
</dbReference>
<feature type="domain" description="HTH araC/xylS-type" evidence="5">
    <location>
        <begin position="176"/>
        <end position="276"/>
    </location>
</feature>
<keyword evidence="4" id="KW-0804">Transcription</keyword>
<dbReference type="InterPro" id="IPR009057">
    <property type="entry name" value="Homeodomain-like_sf"/>
</dbReference>
<dbReference type="SUPFAM" id="SSF46689">
    <property type="entry name" value="Homeodomain-like"/>
    <property type="match status" value="2"/>
</dbReference>
<dbReference type="EC" id="2.7.11.22" evidence="6"/>
<dbReference type="OrthoDB" id="2371670at2"/>
<dbReference type="SMART" id="SM00342">
    <property type="entry name" value="HTH_ARAC"/>
    <property type="match status" value="1"/>
</dbReference>
<dbReference type="GO" id="GO:0043565">
    <property type="term" value="F:sequence-specific DNA binding"/>
    <property type="evidence" value="ECO:0007669"/>
    <property type="project" value="InterPro"/>
</dbReference>
<keyword evidence="1" id="KW-0805">Transcription regulation</keyword>
<comment type="caution">
    <text evidence="6">The sequence shown here is derived from an EMBL/GenBank/DDBJ whole genome shotgun (WGS) entry which is preliminary data.</text>
</comment>
<dbReference type="PROSITE" id="PS00041">
    <property type="entry name" value="HTH_ARAC_FAMILY_1"/>
    <property type="match status" value="1"/>
</dbReference>
<keyword evidence="3" id="KW-0010">Activator</keyword>
<dbReference type="EMBL" id="PRLG01000029">
    <property type="protein sequence ID" value="PYY26850.1"/>
    <property type="molecule type" value="Genomic_DNA"/>
</dbReference>
<dbReference type="InterPro" id="IPR037923">
    <property type="entry name" value="HTH-like"/>
</dbReference>
<protein>
    <submittedName>
        <fullName evidence="6">AraC family transcriptional regulator</fullName>
        <ecNumber evidence="6">2.7.11.22</ecNumber>
    </submittedName>
</protein>
<dbReference type="InterPro" id="IPR018060">
    <property type="entry name" value="HTH_AraC"/>
</dbReference>
<dbReference type="Pfam" id="PF02311">
    <property type="entry name" value="AraC_binding"/>
    <property type="match status" value="1"/>
</dbReference>
<dbReference type="InterPro" id="IPR003313">
    <property type="entry name" value="AraC-bd"/>
</dbReference>
<keyword evidence="2" id="KW-0238">DNA-binding</keyword>
<dbReference type="GO" id="GO:0004693">
    <property type="term" value="F:cyclin-dependent protein serine/threonine kinase activity"/>
    <property type="evidence" value="ECO:0007669"/>
    <property type="project" value="UniProtKB-EC"/>
</dbReference>
<evidence type="ECO:0000256" key="1">
    <source>
        <dbReference type="ARBA" id="ARBA00023015"/>
    </source>
</evidence>
<dbReference type="Proteomes" id="UP000247459">
    <property type="component" value="Unassembled WGS sequence"/>
</dbReference>
<dbReference type="GO" id="GO:0003700">
    <property type="term" value="F:DNA-binding transcription factor activity"/>
    <property type="evidence" value="ECO:0007669"/>
    <property type="project" value="InterPro"/>
</dbReference>
<dbReference type="InterPro" id="IPR050204">
    <property type="entry name" value="AraC_XylS_family_regulators"/>
</dbReference>
<dbReference type="Pfam" id="PF12833">
    <property type="entry name" value="HTH_18"/>
    <property type="match status" value="1"/>
</dbReference>
<dbReference type="SUPFAM" id="SSF51215">
    <property type="entry name" value="Regulatory protein AraC"/>
    <property type="match status" value="1"/>
</dbReference>
<evidence type="ECO:0000256" key="3">
    <source>
        <dbReference type="ARBA" id="ARBA00023159"/>
    </source>
</evidence>
<evidence type="ECO:0000259" key="5">
    <source>
        <dbReference type="PROSITE" id="PS01124"/>
    </source>
</evidence>
<evidence type="ECO:0000313" key="6">
    <source>
        <dbReference type="EMBL" id="PYY26850.1"/>
    </source>
</evidence>
<reference evidence="6 7" key="1">
    <citation type="submission" date="2018-01" db="EMBL/GenBank/DDBJ databases">
        <title>Genome sequence of the PGP bacterium Paenibacillus illinoisensis E3.</title>
        <authorList>
            <person name="Rolli E."/>
            <person name="Marasco R."/>
            <person name="Bessem C."/>
            <person name="Michoud G."/>
            <person name="Gaiarsa S."/>
            <person name="Borin S."/>
            <person name="Daffonchio D."/>
        </authorList>
    </citation>
    <scope>NUCLEOTIDE SEQUENCE [LARGE SCALE GENOMIC DNA]</scope>
    <source>
        <strain evidence="6 7">E3</strain>
    </source>
</reference>
<dbReference type="PROSITE" id="PS01124">
    <property type="entry name" value="HTH_ARAC_FAMILY_2"/>
    <property type="match status" value="1"/>
</dbReference>
<organism evidence="6 7">
    <name type="scientific">Paenibacillus illinoisensis</name>
    <dbReference type="NCBI Taxonomy" id="59845"/>
    <lineage>
        <taxon>Bacteria</taxon>
        <taxon>Bacillati</taxon>
        <taxon>Bacillota</taxon>
        <taxon>Bacilli</taxon>
        <taxon>Bacillales</taxon>
        <taxon>Paenibacillaceae</taxon>
        <taxon>Paenibacillus</taxon>
    </lineage>
</organism>
<keyword evidence="6" id="KW-0808">Transferase</keyword>
<proteinExistence type="predicted"/>
<accession>A0A2W0C3T7</accession>
<dbReference type="InterPro" id="IPR020449">
    <property type="entry name" value="Tscrpt_reg_AraC-type_HTH"/>
</dbReference>
<sequence length="278" mass="30973">MLISPTHRRYFMTPREEPLPLYIESIGYNGNQENVLRPAGYPCYHWLQTVKGAGEFHFAGSTVVLGEGSGILLPPNEPHEYVPSLGEWETLYITFGGSQCPAITEALGLGEAALHQWEAGSPLENYGREVLGSIGSDQDLSGLEASADMYRFLILLKKHGMTGSRSSISHAVERLAPLIAFMDQHYADPDIGLEQMAAVPGITPRHLNTLFKQSFGMTAYSYFILLRIRKSKEWMTGNSKLTVKETAARVGFRDASHFVATFRRIEGVTPEQFRTLYL</sequence>
<dbReference type="AlphaFoldDB" id="A0A2W0C3T7"/>
<dbReference type="InterPro" id="IPR018062">
    <property type="entry name" value="HTH_AraC-typ_CS"/>
</dbReference>
<evidence type="ECO:0000313" key="7">
    <source>
        <dbReference type="Proteomes" id="UP000247459"/>
    </source>
</evidence>
<name>A0A2W0C3T7_9BACL</name>
<gene>
    <name evidence="6" type="ORF">PIL02S_06270</name>
</gene>
<evidence type="ECO:0000256" key="4">
    <source>
        <dbReference type="ARBA" id="ARBA00023163"/>
    </source>
</evidence>
<dbReference type="RefSeq" id="WP_110822643.1">
    <property type="nucleotide sequence ID" value="NZ_JAXBDC010000001.1"/>
</dbReference>
<dbReference type="PANTHER" id="PTHR46796">
    <property type="entry name" value="HTH-TYPE TRANSCRIPTIONAL ACTIVATOR RHAS-RELATED"/>
    <property type="match status" value="1"/>
</dbReference>
<dbReference type="Gene3D" id="1.10.10.60">
    <property type="entry name" value="Homeodomain-like"/>
    <property type="match status" value="1"/>
</dbReference>
<evidence type="ECO:0000256" key="2">
    <source>
        <dbReference type="ARBA" id="ARBA00023125"/>
    </source>
</evidence>
<dbReference type="Gene3D" id="2.60.120.280">
    <property type="entry name" value="Regulatory protein AraC"/>
    <property type="match status" value="1"/>
</dbReference>